<dbReference type="PANTHER" id="PTHR12606">
    <property type="entry name" value="SENTRIN/SUMO-SPECIFIC PROTEASE"/>
    <property type="match status" value="1"/>
</dbReference>
<evidence type="ECO:0000259" key="6">
    <source>
        <dbReference type="Pfam" id="PF02902"/>
    </source>
</evidence>
<dbReference type="Gramene" id="TraesCS7A03G1125700.1">
    <property type="protein sequence ID" value="TraesCS7A03G1125700.1.CDS"/>
    <property type="gene ID" value="TraesCS7A03G1125700"/>
</dbReference>
<dbReference type="SMR" id="A0A3B6RQA7"/>
<dbReference type="PANTHER" id="PTHR12606:SF155">
    <property type="entry name" value="OS04G0316900 PROTEIN"/>
    <property type="match status" value="1"/>
</dbReference>
<dbReference type="AlphaFoldDB" id="A0A3B6RQA7"/>
<dbReference type="EnsemblPlants" id="TraesCS7A02G463700.1">
    <property type="protein sequence ID" value="TraesCS7A02G463700.1"/>
    <property type="gene ID" value="TraesCS7A02G463700"/>
</dbReference>
<reference evidence="7" key="2">
    <citation type="submission" date="2018-10" db="UniProtKB">
        <authorList>
            <consortium name="EnsemblPlants"/>
        </authorList>
    </citation>
    <scope>IDENTIFICATION</scope>
</reference>
<protein>
    <recommendedName>
        <fullName evidence="6">Ubiquitin-like protease family profile domain-containing protein</fullName>
    </recommendedName>
</protein>
<dbReference type="Proteomes" id="UP000019116">
    <property type="component" value="Chromosome 7A"/>
</dbReference>
<dbReference type="Gramene" id="TraesCS7A02G463700.1">
    <property type="protein sequence ID" value="TraesCS7A02G463700.1"/>
    <property type="gene ID" value="TraesCS7A02G463700"/>
</dbReference>
<keyword evidence="8" id="KW-1185">Reference proteome</keyword>
<accession>A0A3B6RQA7</accession>
<evidence type="ECO:0000313" key="8">
    <source>
        <dbReference type="Proteomes" id="UP000019116"/>
    </source>
</evidence>
<evidence type="ECO:0000256" key="4">
    <source>
        <dbReference type="ARBA" id="ARBA00022807"/>
    </source>
</evidence>
<keyword evidence="2" id="KW-0645">Protease</keyword>
<dbReference type="GO" id="GO:0006508">
    <property type="term" value="P:proteolysis"/>
    <property type="evidence" value="ECO:0007669"/>
    <property type="project" value="UniProtKB-KW"/>
</dbReference>
<feature type="domain" description="Ubiquitin-like protease family profile" evidence="6">
    <location>
        <begin position="104"/>
        <end position="170"/>
    </location>
</feature>
<organism evidence="7">
    <name type="scientific">Triticum aestivum</name>
    <name type="common">Wheat</name>
    <dbReference type="NCBI Taxonomy" id="4565"/>
    <lineage>
        <taxon>Eukaryota</taxon>
        <taxon>Viridiplantae</taxon>
        <taxon>Streptophyta</taxon>
        <taxon>Embryophyta</taxon>
        <taxon>Tracheophyta</taxon>
        <taxon>Spermatophyta</taxon>
        <taxon>Magnoliopsida</taxon>
        <taxon>Liliopsida</taxon>
        <taxon>Poales</taxon>
        <taxon>Poaceae</taxon>
        <taxon>BOP clade</taxon>
        <taxon>Pooideae</taxon>
        <taxon>Triticodae</taxon>
        <taxon>Triticeae</taxon>
        <taxon>Triticinae</taxon>
        <taxon>Triticum</taxon>
    </lineage>
</organism>
<keyword evidence="3" id="KW-0378">Hydrolase</keyword>
<dbReference type="InterPro" id="IPR038765">
    <property type="entry name" value="Papain-like_cys_pep_sf"/>
</dbReference>
<evidence type="ECO:0000313" key="7">
    <source>
        <dbReference type="EnsemblPlants" id="TraesCS7A02G463700.1"/>
    </source>
</evidence>
<comment type="similarity">
    <text evidence="1">Belongs to the peptidase C48 family.</text>
</comment>
<dbReference type="OrthoDB" id="693758at2759"/>
<proteinExistence type="inferred from homology"/>
<dbReference type="GO" id="GO:0008234">
    <property type="term" value="F:cysteine-type peptidase activity"/>
    <property type="evidence" value="ECO:0007669"/>
    <property type="project" value="UniProtKB-KW"/>
</dbReference>
<keyword evidence="4" id="KW-0788">Thiol protease</keyword>
<dbReference type="Pfam" id="PF02902">
    <property type="entry name" value="Peptidase_C48"/>
    <property type="match status" value="1"/>
</dbReference>
<evidence type="ECO:0000256" key="5">
    <source>
        <dbReference type="SAM" id="MobiDB-lite"/>
    </source>
</evidence>
<dbReference type="InterPro" id="IPR003653">
    <property type="entry name" value="Peptidase_C48_C"/>
</dbReference>
<evidence type="ECO:0000256" key="2">
    <source>
        <dbReference type="ARBA" id="ARBA00022670"/>
    </source>
</evidence>
<reference evidence="7" key="1">
    <citation type="submission" date="2018-08" db="EMBL/GenBank/DDBJ databases">
        <authorList>
            <person name="Rossello M."/>
        </authorList>
    </citation>
    <scope>NUCLEOTIDE SEQUENCE [LARGE SCALE GENOMIC DNA]</scope>
    <source>
        <strain evidence="7">cv. Chinese Spring</strain>
    </source>
</reference>
<dbReference type="Gene3D" id="3.40.395.10">
    <property type="entry name" value="Adenoviral Proteinase, Chain A"/>
    <property type="match status" value="1"/>
</dbReference>
<dbReference type="STRING" id="4565.A0A3B6RQA7"/>
<feature type="region of interest" description="Disordered" evidence="5">
    <location>
        <begin position="1"/>
        <end position="20"/>
    </location>
</feature>
<evidence type="ECO:0000256" key="1">
    <source>
        <dbReference type="ARBA" id="ARBA00005234"/>
    </source>
</evidence>
<evidence type="ECO:0000256" key="3">
    <source>
        <dbReference type="ARBA" id="ARBA00022801"/>
    </source>
</evidence>
<sequence>MKEKQALKRERENARYEQHEEGILQSLREKRCRAKSTVVPTTGEQTQSSTADEDCDWLHKNDTYQMQNIGGRMTPVNILSHKYVYKLHDCDGASIDDMDAAPVWVLNRAKEYFENDMIFIPINMDDVHCYLCVINARKLCVQVLDSLGPSMNRKDLTDTLEGPEDLFKYASEHMELKSNKWTDLSVTTWKREEYIKSSLQTDGYAS</sequence>
<dbReference type="SUPFAM" id="SSF54001">
    <property type="entry name" value="Cysteine proteinases"/>
    <property type="match status" value="1"/>
</dbReference>
<name>A0A3B6RQA7_WHEAT</name>